<evidence type="ECO:0000313" key="1">
    <source>
        <dbReference type="EMBL" id="TGJ66517.1"/>
    </source>
</evidence>
<comment type="caution">
    <text evidence="1">The sequence shown here is derived from an EMBL/GenBank/DDBJ whole genome shotgun (WGS) entry which is preliminary data.</text>
</comment>
<name>A0A7C8P4P1_ORBOL</name>
<accession>A0A7C8P4P1</accession>
<protein>
    <submittedName>
        <fullName evidence="1">Uncharacterized protein</fullName>
    </submittedName>
</protein>
<dbReference type="Proteomes" id="UP000297595">
    <property type="component" value="Unassembled WGS sequence"/>
</dbReference>
<dbReference type="EMBL" id="SOZJ01000005">
    <property type="protein sequence ID" value="TGJ66517.1"/>
    <property type="molecule type" value="Genomic_DNA"/>
</dbReference>
<reference evidence="1 2" key="1">
    <citation type="submission" date="2019-03" db="EMBL/GenBank/DDBJ databases">
        <title>Nematode-trapping fungi genome.</title>
        <authorList>
            <person name="Vidal-Diez De Ulzurrun G."/>
        </authorList>
    </citation>
    <scope>NUCLEOTIDE SEQUENCE [LARGE SCALE GENOMIC DNA]</scope>
    <source>
        <strain evidence="1 2">TWF154</strain>
    </source>
</reference>
<gene>
    <name evidence="1" type="ORF">EYR41_008141</name>
</gene>
<sequence>MNPPINSMSETVQMSFYYQVAGSGESQNCRLHTHLTLIKYEKPLVESHCAAFPFFLHVIYDCPSMRLSTVGMFLERGMKPDSPGPGIWGGFLPCGDLRRVFFALRLNRKHWQNC</sequence>
<organism evidence="1 2">
    <name type="scientific">Orbilia oligospora</name>
    <name type="common">Nematode-trapping fungus</name>
    <name type="synonym">Arthrobotrys oligospora</name>
    <dbReference type="NCBI Taxonomy" id="2813651"/>
    <lineage>
        <taxon>Eukaryota</taxon>
        <taxon>Fungi</taxon>
        <taxon>Dikarya</taxon>
        <taxon>Ascomycota</taxon>
        <taxon>Pezizomycotina</taxon>
        <taxon>Orbiliomycetes</taxon>
        <taxon>Orbiliales</taxon>
        <taxon>Orbiliaceae</taxon>
        <taxon>Orbilia</taxon>
    </lineage>
</organism>
<proteinExistence type="predicted"/>
<evidence type="ECO:0000313" key="2">
    <source>
        <dbReference type="Proteomes" id="UP000297595"/>
    </source>
</evidence>
<dbReference type="AlphaFoldDB" id="A0A7C8P4P1"/>